<proteinExistence type="predicted"/>
<protein>
    <submittedName>
        <fullName evidence="1">Uncharacterized protein</fullName>
    </submittedName>
</protein>
<sequence>IEKEIPPVSSNIKYRMKIDLEFHDWKDAPDIQTLSIDERLRWRIFDDFTRITLLEFKVP</sequence>
<feature type="non-terminal residue" evidence="1">
    <location>
        <position position="1"/>
    </location>
</feature>
<comment type="caution">
    <text evidence="1">The sequence shown here is derived from an EMBL/GenBank/DDBJ whole genome shotgun (WGS) entry which is preliminary data.</text>
</comment>
<accession>A0A8S2SRY8</accession>
<dbReference type="Proteomes" id="UP000681720">
    <property type="component" value="Unassembled WGS sequence"/>
</dbReference>
<organism evidence="1 2">
    <name type="scientific">Rotaria magnacalcarata</name>
    <dbReference type="NCBI Taxonomy" id="392030"/>
    <lineage>
        <taxon>Eukaryota</taxon>
        <taxon>Metazoa</taxon>
        <taxon>Spiralia</taxon>
        <taxon>Gnathifera</taxon>
        <taxon>Rotifera</taxon>
        <taxon>Eurotatoria</taxon>
        <taxon>Bdelloidea</taxon>
        <taxon>Philodinida</taxon>
        <taxon>Philodinidae</taxon>
        <taxon>Rotaria</taxon>
    </lineage>
</organism>
<dbReference type="EMBL" id="CAJOBJ010025234">
    <property type="protein sequence ID" value="CAF4240221.1"/>
    <property type="molecule type" value="Genomic_DNA"/>
</dbReference>
<evidence type="ECO:0000313" key="2">
    <source>
        <dbReference type="Proteomes" id="UP000681720"/>
    </source>
</evidence>
<gene>
    <name evidence="1" type="ORF">GIL414_LOCUS23226</name>
</gene>
<evidence type="ECO:0000313" key="1">
    <source>
        <dbReference type="EMBL" id="CAF4240221.1"/>
    </source>
</evidence>
<reference evidence="1" key="1">
    <citation type="submission" date="2021-02" db="EMBL/GenBank/DDBJ databases">
        <authorList>
            <person name="Nowell W R."/>
        </authorList>
    </citation>
    <scope>NUCLEOTIDE SEQUENCE</scope>
</reference>
<name>A0A8S2SRY8_9BILA</name>
<dbReference type="AlphaFoldDB" id="A0A8S2SRY8"/>